<organism evidence="1 2">
    <name type="scientific">Dreissena polymorpha</name>
    <name type="common">Zebra mussel</name>
    <name type="synonym">Mytilus polymorpha</name>
    <dbReference type="NCBI Taxonomy" id="45954"/>
    <lineage>
        <taxon>Eukaryota</taxon>
        <taxon>Metazoa</taxon>
        <taxon>Spiralia</taxon>
        <taxon>Lophotrochozoa</taxon>
        <taxon>Mollusca</taxon>
        <taxon>Bivalvia</taxon>
        <taxon>Autobranchia</taxon>
        <taxon>Heteroconchia</taxon>
        <taxon>Euheterodonta</taxon>
        <taxon>Imparidentia</taxon>
        <taxon>Neoheterodontei</taxon>
        <taxon>Myida</taxon>
        <taxon>Dreissenoidea</taxon>
        <taxon>Dreissenidae</taxon>
        <taxon>Dreissena</taxon>
    </lineage>
</organism>
<sequence length="114" mass="12937">MSSSIARFREAQTNSNDLFTEYDTEQFNIMCRGIDVVYMTGTTNADYSKLDVYEQRMTNEYILNVRIRAFNIRNEHKTSGGDLLFVLAKQVNGDGKLASPVIDHDNGTYSTPLI</sequence>
<keyword evidence="2" id="KW-1185">Reference proteome</keyword>
<dbReference type="EMBL" id="JAIWYP010000007">
    <property type="protein sequence ID" value="KAH3793783.1"/>
    <property type="molecule type" value="Genomic_DNA"/>
</dbReference>
<evidence type="ECO:0000313" key="1">
    <source>
        <dbReference type="EMBL" id="KAH3793783.1"/>
    </source>
</evidence>
<dbReference type="AlphaFoldDB" id="A0A9D4FAA7"/>
<evidence type="ECO:0000313" key="2">
    <source>
        <dbReference type="Proteomes" id="UP000828390"/>
    </source>
</evidence>
<reference evidence="1" key="2">
    <citation type="submission" date="2020-11" db="EMBL/GenBank/DDBJ databases">
        <authorList>
            <person name="McCartney M.A."/>
            <person name="Auch B."/>
            <person name="Kono T."/>
            <person name="Mallez S."/>
            <person name="Becker A."/>
            <person name="Gohl D.M."/>
            <person name="Silverstein K.A.T."/>
            <person name="Koren S."/>
            <person name="Bechman K.B."/>
            <person name="Herman A."/>
            <person name="Abrahante J.E."/>
            <person name="Garbe J."/>
        </authorList>
    </citation>
    <scope>NUCLEOTIDE SEQUENCE</scope>
    <source>
        <strain evidence="1">Duluth1</strain>
        <tissue evidence="1">Whole animal</tissue>
    </source>
</reference>
<gene>
    <name evidence="1" type="ORF">DPMN_147304</name>
</gene>
<proteinExistence type="predicted"/>
<dbReference type="Proteomes" id="UP000828390">
    <property type="component" value="Unassembled WGS sequence"/>
</dbReference>
<reference evidence="1" key="1">
    <citation type="journal article" date="2019" name="bioRxiv">
        <title>The Genome of the Zebra Mussel, Dreissena polymorpha: A Resource for Invasive Species Research.</title>
        <authorList>
            <person name="McCartney M.A."/>
            <person name="Auch B."/>
            <person name="Kono T."/>
            <person name="Mallez S."/>
            <person name="Zhang Y."/>
            <person name="Obille A."/>
            <person name="Becker A."/>
            <person name="Abrahante J.E."/>
            <person name="Garbe J."/>
            <person name="Badalamenti J.P."/>
            <person name="Herman A."/>
            <person name="Mangelson H."/>
            <person name="Liachko I."/>
            <person name="Sullivan S."/>
            <person name="Sone E.D."/>
            <person name="Koren S."/>
            <person name="Silverstein K.A.T."/>
            <person name="Beckman K.B."/>
            <person name="Gohl D.M."/>
        </authorList>
    </citation>
    <scope>NUCLEOTIDE SEQUENCE</scope>
    <source>
        <strain evidence="1">Duluth1</strain>
        <tissue evidence="1">Whole animal</tissue>
    </source>
</reference>
<name>A0A9D4FAA7_DREPO</name>
<comment type="caution">
    <text evidence="1">The sequence shown here is derived from an EMBL/GenBank/DDBJ whole genome shotgun (WGS) entry which is preliminary data.</text>
</comment>
<accession>A0A9D4FAA7</accession>
<protein>
    <submittedName>
        <fullName evidence="1">Uncharacterized protein</fullName>
    </submittedName>
</protein>